<dbReference type="SMART" id="SM00642">
    <property type="entry name" value="Aamy"/>
    <property type="match status" value="1"/>
</dbReference>
<evidence type="ECO:0000313" key="9">
    <source>
        <dbReference type="Proteomes" id="UP000011668"/>
    </source>
</evidence>
<comment type="caution">
    <text evidence="8">The sequence shown here is derived from an EMBL/GenBank/DDBJ whole genome shotgun (WGS) entry which is preliminary data.</text>
</comment>
<dbReference type="Gene3D" id="2.60.40.10">
    <property type="entry name" value="Immunoglobulins"/>
    <property type="match status" value="1"/>
</dbReference>
<protein>
    <recommendedName>
        <fullName evidence="2">1,4-alpha-glucan-branching enzyme</fullName>
    </recommendedName>
    <alternativeName>
        <fullName evidence="4">Glycogen-branching enzyme</fullName>
    </alternativeName>
</protein>
<evidence type="ECO:0000256" key="2">
    <source>
        <dbReference type="ARBA" id="ARBA00020932"/>
    </source>
</evidence>
<dbReference type="Pfam" id="PF02922">
    <property type="entry name" value="CBM_48"/>
    <property type="match status" value="1"/>
</dbReference>
<feature type="domain" description="Glycosyl hydrolase family 13 catalytic" evidence="7">
    <location>
        <begin position="606"/>
        <end position="840"/>
    </location>
</feature>
<dbReference type="InterPro" id="IPR014756">
    <property type="entry name" value="Ig_E-set"/>
</dbReference>
<dbReference type="SUPFAM" id="SSF51445">
    <property type="entry name" value="(Trans)glycosidases"/>
    <property type="match status" value="1"/>
</dbReference>
<dbReference type="CDD" id="cd02854">
    <property type="entry name" value="E_set_GBE_euk_N"/>
    <property type="match status" value="1"/>
</dbReference>
<accession>L8WYP1</accession>
<evidence type="ECO:0000256" key="4">
    <source>
        <dbReference type="ARBA" id="ARBA00031979"/>
    </source>
</evidence>
<evidence type="ECO:0000256" key="1">
    <source>
        <dbReference type="ARBA" id="ARBA00004964"/>
    </source>
</evidence>
<dbReference type="InterPro" id="IPR004193">
    <property type="entry name" value="Glyco_hydro_13_N"/>
</dbReference>
<feature type="region of interest" description="Disordered" evidence="6">
    <location>
        <begin position="50"/>
        <end position="114"/>
    </location>
</feature>
<dbReference type="GO" id="GO:0003844">
    <property type="term" value="F:1,4-alpha-glucan branching enzyme activity"/>
    <property type="evidence" value="ECO:0007669"/>
    <property type="project" value="TreeGrafter"/>
</dbReference>
<dbReference type="HOGENOM" id="CLU_336550_0_0_1"/>
<feature type="compositionally biased region" description="Low complexity" evidence="6">
    <location>
        <begin position="69"/>
        <end position="87"/>
    </location>
</feature>
<keyword evidence="3" id="KW-0808">Transferase</keyword>
<dbReference type="EMBL" id="AFRT01000605">
    <property type="protein sequence ID" value="ELU43115.1"/>
    <property type="molecule type" value="Genomic_DNA"/>
</dbReference>
<dbReference type="PANTHER" id="PTHR43651:SF3">
    <property type="entry name" value="1,4-ALPHA-GLUCAN-BRANCHING ENZYME"/>
    <property type="match status" value="1"/>
</dbReference>
<dbReference type="FunFam" id="2.60.40.10:FF:000250">
    <property type="entry name" value="1,4-alpha-glucan-branching enzyme, chloroplastic/amyloplastic"/>
    <property type="match status" value="1"/>
</dbReference>
<sequence>MSFNHIFLLQDLSCRKQRLQAPSVFRPTPRKRLSSECCLPATLPSLSSLEKAARNQIPRTEVKQLRQRSTSSEGSSSSENSDDAPTSPSQPWADDTRGYTPQKPTPSARPKAWKEPEHWEVVQAIEKRDVVKLSQIRDYSFHVLLRRVNNTSPLEHAVRIGYTDMAILILGMFSRWINYLDEEDFSRKKVMISLNAIRINLRFAITQGLQHNQPNLISSYLQTIVMSHGEAWLKASISDVARELNQGSEGKPAHMAITSINMDLQTIHPLISVANAGCDLLMLGAWNIAMQKLPNAKPIPVSGVPLHFFARDDRIYQEFSERRRRLRDECRTHLPKKLQWQMKVMKKVCPFHLPRINCYRTFITDHWDTDIWHIPEARNSQGRARWRYSLQSVARQATFKGKNLGRLPNRERCNPIVITVKIKRPQYPYAVSPDSSIRDTFPFDYHPPFLYAMASGPKLTFNPDLIMSIDPWLEPNLPALSERRGHFDHVKHGILSSEGSYDSFTKGYKRFGLNVQSDNSVTYTEWAPNAVEASLIGDFNNWDRGSHKMTKDQYGVWSLTIPSNNGACPIPHDSKVKISMVLPHGERIERLPAWITRVTQDLSVSPIYDARFWNPPAEQAYKFKHPRPPKVTSARIYEAHVGISSPEPRVATYKEFTVNILPRIKNLGYNVIQLMAVMEHAYYASFGYQVTSFFAASSRYGTPDELKELIDTAHSMGITVLLDVVHSHACKNVLDGINQFDGTDHLYFHGGGRGYHDLWDSRLFNYSHHEVLRFLLSNLRFWMEEYQFDGFRFDGVTSMMYVHHGIGTGFSGGYHEYFGPGADNEAIVYLMIVSRPLSQRYAPPIVP</sequence>
<dbReference type="STRING" id="983506.L8WYP1"/>
<comment type="function">
    <text evidence="5">Glycogen-branching enzyme participates in the glycogen biosynthetic process along with glycogenin and glycogen synthase. Generates alpha-1,6-glucosidic branches from alpha-1,4-linked glucose chains, to increase solubility of the glycogen polymer.</text>
</comment>
<evidence type="ECO:0000256" key="3">
    <source>
        <dbReference type="ARBA" id="ARBA00022676"/>
    </source>
</evidence>
<keyword evidence="9" id="KW-1185">Reference proteome</keyword>
<dbReference type="UniPathway" id="UPA00164"/>
<dbReference type="InterPro" id="IPR006047">
    <property type="entry name" value="GH13_cat_dom"/>
</dbReference>
<name>L8WYP1_THACA</name>
<dbReference type="OrthoDB" id="196493at2759"/>
<proteinExistence type="predicted"/>
<dbReference type="GO" id="GO:0004553">
    <property type="term" value="F:hydrolase activity, hydrolyzing O-glycosyl compounds"/>
    <property type="evidence" value="ECO:0007669"/>
    <property type="project" value="InterPro"/>
</dbReference>
<dbReference type="SUPFAM" id="SSF81296">
    <property type="entry name" value="E set domains"/>
    <property type="match status" value="1"/>
</dbReference>
<evidence type="ECO:0000256" key="5">
    <source>
        <dbReference type="ARBA" id="ARBA00049618"/>
    </source>
</evidence>
<organism evidence="8 9">
    <name type="scientific">Thanatephorus cucumeris (strain AG1-IA)</name>
    <name type="common">Rice sheath blight fungus</name>
    <name type="synonym">Rhizoctonia solani</name>
    <dbReference type="NCBI Taxonomy" id="983506"/>
    <lineage>
        <taxon>Eukaryota</taxon>
        <taxon>Fungi</taxon>
        <taxon>Dikarya</taxon>
        <taxon>Basidiomycota</taxon>
        <taxon>Agaricomycotina</taxon>
        <taxon>Agaricomycetes</taxon>
        <taxon>Cantharellales</taxon>
        <taxon>Ceratobasidiaceae</taxon>
        <taxon>Rhizoctonia</taxon>
        <taxon>Rhizoctonia solani AG-1</taxon>
    </lineage>
</organism>
<dbReference type="AlphaFoldDB" id="L8WYP1"/>
<comment type="pathway">
    <text evidence="1">Glycan biosynthesis; glycogen biosynthesis.</text>
</comment>
<evidence type="ECO:0000313" key="8">
    <source>
        <dbReference type="EMBL" id="ELU43115.1"/>
    </source>
</evidence>
<reference evidence="8 9" key="1">
    <citation type="journal article" date="2013" name="Nat. Commun.">
        <title>The evolution and pathogenic mechanisms of the rice sheath blight pathogen.</title>
        <authorList>
            <person name="Zheng A."/>
            <person name="Lin R."/>
            <person name="Xu L."/>
            <person name="Qin P."/>
            <person name="Tang C."/>
            <person name="Ai P."/>
            <person name="Zhang D."/>
            <person name="Liu Y."/>
            <person name="Sun Z."/>
            <person name="Feng H."/>
            <person name="Wang Y."/>
            <person name="Chen Y."/>
            <person name="Liang X."/>
            <person name="Fu R."/>
            <person name="Li Q."/>
            <person name="Zhang J."/>
            <person name="Yu X."/>
            <person name="Xie Z."/>
            <person name="Ding L."/>
            <person name="Guan P."/>
            <person name="Tang J."/>
            <person name="Liang Y."/>
            <person name="Wang S."/>
            <person name="Deng Q."/>
            <person name="Li S."/>
            <person name="Zhu J."/>
            <person name="Wang L."/>
            <person name="Liu H."/>
            <person name="Li P."/>
        </authorList>
    </citation>
    <scope>NUCLEOTIDE SEQUENCE [LARGE SCALE GENOMIC DNA]</scope>
    <source>
        <strain evidence="9">AG-1 IA</strain>
    </source>
</reference>
<dbReference type="InterPro" id="IPR017853">
    <property type="entry name" value="GH"/>
</dbReference>
<dbReference type="GO" id="GO:0005978">
    <property type="term" value="P:glycogen biosynthetic process"/>
    <property type="evidence" value="ECO:0007669"/>
    <property type="project" value="UniProtKB-UniPathway"/>
</dbReference>
<dbReference type="Proteomes" id="UP000011668">
    <property type="component" value="Unassembled WGS sequence"/>
</dbReference>
<dbReference type="Pfam" id="PF00128">
    <property type="entry name" value="Alpha-amylase"/>
    <property type="match status" value="1"/>
</dbReference>
<keyword evidence="3" id="KW-0328">Glycosyltransferase</keyword>
<gene>
    <name evidence="8" type="ORF">AG1IA_02836</name>
</gene>
<evidence type="ECO:0000256" key="6">
    <source>
        <dbReference type="SAM" id="MobiDB-lite"/>
    </source>
</evidence>
<dbReference type="InterPro" id="IPR013783">
    <property type="entry name" value="Ig-like_fold"/>
</dbReference>
<dbReference type="GO" id="GO:0005737">
    <property type="term" value="C:cytoplasm"/>
    <property type="evidence" value="ECO:0007669"/>
    <property type="project" value="TreeGrafter"/>
</dbReference>
<evidence type="ECO:0000259" key="7">
    <source>
        <dbReference type="SMART" id="SM00642"/>
    </source>
</evidence>
<dbReference type="Gene3D" id="3.20.20.80">
    <property type="entry name" value="Glycosidases"/>
    <property type="match status" value="1"/>
</dbReference>
<dbReference type="PANTHER" id="PTHR43651">
    <property type="entry name" value="1,4-ALPHA-GLUCAN-BRANCHING ENZYME"/>
    <property type="match status" value="1"/>
</dbReference>